<name>A0AAV6U0X5_9ARAC</name>
<gene>
    <name evidence="1" type="ORF">JTE90_014793</name>
</gene>
<sequence>MPRRKRSDHAVSMISKRWCSEKTKDANETESETKTSLNARLLNLSNNEPSTPNHNIEDGQYIIVDTAQLKKLFQTIKCPSCRNNSLILKLGRMQGFATELTVFCKDCCEENSKVMSSIQQDATKDRPQTYIIKSRAAMTDRRTKADKEMADALYQFHVMNIRFAITREIPRFAPRGHQEKIMC</sequence>
<protein>
    <submittedName>
        <fullName evidence="1">Uncharacterized protein</fullName>
    </submittedName>
</protein>
<reference evidence="1 2" key="1">
    <citation type="journal article" date="2022" name="Nat. Ecol. Evol.">
        <title>A masculinizing supergene underlies an exaggerated male reproductive morph in a spider.</title>
        <authorList>
            <person name="Hendrickx F."/>
            <person name="De Corte Z."/>
            <person name="Sonet G."/>
            <person name="Van Belleghem S.M."/>
            <person name="Kostlbacher S."/>
            <person name="Vangestel C."/>
        </authorList>
    </citation>
    <scope>NUCLEOTIDE SEQUENCE [LARGE SCALE GENOMIC DNA]</scope>
    <source>
        <strain evidence="1">W744_W776</strain>
    </source>
</reference>
<comment type="caution">
    <text evidence="1">The sequence shown here is derived from an EMBL/GenBank/DDBJ whole genome shotgun (WGS) entry which is preliminary data.</text>
</comment>
<dbReference type="EMBL" id="JAFNEN010000809">
    <property type="protein sequence ID" value="KAG8177174.1"/>
    <property type="molecule type" value="Genomic_DNA"/>
</dbReference>
<keyword evidence="2" id="KW-1185">Reference proteome</keyword>
<organism evidence="1 2">
    <name type="scientific">Oedothorax gibbosus</name>
    <dbReference type="NCBI Taxonomy" id="931172"/>
    <lineage>
        <taxon>Eukaryota</taxon>
        <taxon>Metazoa</taxon>
        <taxon>Ecdysozoa</taxon>
        <taxon>Arthropoda</taxon>
        <taxon>Chelicerata</taxon>
        <taxon>Arachnida</taxon>
        <taxon>Araneae</taxon>
        <taxon>Araneomorphae</taxon>
        <taxon>Entelegynae</taxon>
        <taxon>Araneoidea</taxon>
        <taxon>Linyphiidae</taxon>
        <taxon>Erigoninae</taxon>
        <taxon>Oedothorax</taxon>
    </lineage>
</organism>
<evidence type="ECO:0000313" key="2">
    <source>
        <dbReference type="Proteomes" id="UP000827092"/>
    </source>
</evidence>
<accession>A0AAV6U0X5</accession>
<dbReference type="Proteomes" id="UP000827092">
    <property type="component" value="Unassembled WGS sequence"/>
</dbReference>
<dbReference type="AlphaFoldDB" id="A0AAV6U0X5"/>
<evidence type="ECO:0000313" key="1">
    <source>
        <dbReference type="EMBL" id="KAG8177174.1"/>
    </source>
</evidence>
<proteinExistence type="predicted"/>